<feature type="region of interest" description="Disordered" evidence="2">
    <location>
        <begin position="180"/>
        <end position="243"/>
    </location>
</feature>
<dbReference type="SUPFAM" id="SSF53335">
    <property type="entry name" value="S-adenosyl-L-methionine-dependent methyltransferases"/>
    <property type="match status" value="1"/>
</dbReference>
<dbReference type="EMBL" id="JAGTJQ010000011">
    <property type="protein sequence ID" value="KAH7018282.1"/>
    <property type="molecule type" value="Genomic_DNA"/>
</dbReference>
<dbReference type="InterPro" id="IPR029063">
    <property type="entry name" value="SAM-dependent_MTases_sf"/>
</dbReference>
<keyword evidence="3" id="KW-0808">Transferase</keyword>
<sequence>MANSITLQNQDYFNKEAATYDSRHADLIQRLTTTIRDNVDFIGADWKTSNATPDGEPVKLLDYACGTGMLSRTLGDYVDQCIGIDLSPQMVEIYNTRAAEENIPSAARYAVQGDLADPSDPSPAALTGPEFYGFAIAAVGGGFHHFAHPGLAATRIVERLRPGGVLAIWDFFPHAHDHDDGDNHGHDHHGHGHGHGHGHDHGHHKHTHNPDTTGDDEATTTTTAAHKSEERDGTHTITKHGFSEPELRDMFTAAGAGHEFAVLDMGHYSFKRDGQREMKRRMFLAKGRKGRD</sequence>
<evidence type="ECO:0000313" key="4">
    <source>
        <dbReference type="Proteomes" id="UP000756346"/>
    </source>
</evidence>
<dbReference type="GO" id="GO:0032259">
    <property type="term" value="P:methylation"/>
    <property type="evidence" value="ECO:0007669"/>
    <property type="project" value="UniProtKB-KW"/>
</dbReference>
<evidence type="ECO:0000256" key="1">
    <source>
        <dbReference type="ARBA" id="ARBA00038158"/>
    </source>
</evidence>
<keyword evidence="4" id="KW-1185">Reference proteome</keyword>
<dbReference type="Gene3D" id="3.40.50.150">
    <property type="entry name" value="Vaccinia Virus protein VP39"/>
    <property type="match status" value="1"/>
</dbReference>
<accession>A0A9P8XXG5</accession>
<name>A0A9P8XXG5_9PEZI</name>
<organism evidence="3 4">
    <name type="scientific">Microdochium trichocladiopsis</name>
    <dbReference type="NCBI Taxonomy" id="1682393"/>
    <lineage>
        <taxon>Eukaryota</taxon>
        <taxon>Fungi</taxon>
        <taxon>Dikarya</taxon>
        <taxon>Ascomycota</taxon>
        <taxon>Pezizomycotina</taxon>
        <taxon>Sordariomycetes</taxon>
        <taxon>Xylariomycetidae</taxon>
        <taxon>Xylariales</taxon>
        <taxon>Microdochiaceae</taxon>
        <taxon>Microdochium</taxon>
    </lineage>
</organism>
<dbReference type="PANTHER" id="PTHR43591">
    <property type="entry name" value="METHYLTRANSFERASE"/>
    <property type="match status" value="1"/>
</dbReference>
<comment type="caution">
    <text evidence="3">The sequence shown here is derived from an EMBL/GenBank/DDBJ whole genome shotgun (WGS) entry which is preliminary data.</text>
</comment>
<feature type="compositionally biased region" description="Basic residues" evidence="2">
    <location>
        <begin position="186"/>
        <end position="207"/>
    </location>
</feature>
<dbReference type="Pfam" id="PF13489">
    <property type="entry name" value="Methyltransf_23"/>
    <property type="match status" value="1"/>
</dbReference>
<gene>
    <name evidence="3" type="ORF">B0I36DRAFT_335638</name>
</gene>
<dbReference type="AlphaFoldDB" id="A0A9P8XXG5"/>
<dbReference type="OrthoDB" id="3647at2759"/>
<dbReference type="GeneID" id="70185052"/>
<evidence type="ECO:0000313" key="3">
    <source>
        <dbReference type="EMBL" id="KAH7018282.1"/>
    </source>
</evidence>
<reference evidence="3" key="1">
    <citation type="journal article" date="2021" name="Nat. Commun.">
        <title>Genetic determinants of endophytism in the Arabidopsis root mycobiome.</title>
        <authorList>
            <person name="Mesny F."/>
            <person name="Miyauchi S."/>
            <person name="Thiergart T."/>
            <person name="Pickel B."/>
            <person name="Atanasova L."/>
            <person name="Karlsson M."/>
            <person name="Huettel B."/>
            <person name="Barry K.W."/>
            <person name="Haridas S."/>
            <person name="Chen C."/>
            <person name="Bauer D."/>
            <person name="Andreopoulos W."/>
            <person name="Pangilinan J."/>
            <person name="LaButti K."/>
            <person name="Riley R."/>
            <person name="Lipzen A."/>
            <person name="Clum A."/>
            <person name="Drula E."/>
            <person name="Henrissat B."/>
            <person name="Kohler A."/>
            <person name="Grigoriev I.V."/>
            <person name="Martin F.M."/>
            <person name="Hacquard S."/>
        </authorList>
    </citation>
    <scope>NUCLEOTIDE SEQUENCE</scope>
    <source>
        <strain evidence="3">MPI-CAGE-CH-0230</strain>
    </source>
</reference>
<dbReference type="GO" id="GO:0008168">
    <property type="term" value="F:methyltransferase activity"/>
    <property type="evidence" value="ECO:0007669"/>
    <property type="project" value="UniProtKB-KW"/>
</dbReference>
<evidence type="ECO:0000256" key="2">
    <source>
        <dbReference type="SAM" id="MobiDB-lite"/>
    </source>
</evidence>
<protein>
    <submittedName>
        <fullName evidence="3">S-adenosyl-L-methionine-dependent methyltransferase</fullName>
    </submittedName>
</protein>
<dbReference type="Proteomes" id="UP000756346">
    <property type="component" value="Unassembled WGS sequence"/>
</dbReference>
<dbReference type="RefSeq" id="XP_046006549.1">
    <property type="nucleotide sequence ID" value="XM_046155506.1"/>
</dbReference>
<proteinExistence type="inferred from homology"/>
<keyword evidence="3" id="KW-0489">Methyltransferase</keyword>
<dbReference type="PANTHER" id="PTHR43591:SF108">
    <property type="entry name" value="S-ADENOSYL-L-METHIONINE-DEPENDENT METHYLTRANSFERASE"/>
    <property type="match status" value="1"/>
</dbReference>
<comment type="similarity">
    <text evidence="1">Belongs to the methyltransferase superfamily. LaeA methyltransferase family.</text>
</comment>
<dbReference type="CDD" id="cd02440">
    <property type="entry name" value="AdoMet_MTases"/>
    <property type="match status" value="1"/>
</dbReference>